<feature type="compositionally biased region" description="Basic and acidic residues" evidence="1">
    <location>
        <begin position="460"/>
        <end position="472"/>
    </location>
</feature>
<feature type="compositionally biased region" description="Polar residues" evidence="1">
    <location>
        <begin position="101"/>
        <end position="112"/>
    </location>
</feature>
<gene>
    <name evidence="2" type="ORF">g.47317</name>
</gene>
<reference evidence="2" key="1">
    <citation type="submission" date="2015-11" db="EMBL/GenBank/DDBJ databases">
        <title>De novo transcriptome assembly of four potential Pierce s Disease insect vectors from Arizona vineyards.</title>
        <authorList>
            <person name="Tassone E.E."/>
        </authorList>
    </citation>
    <scope>NUCLEOTIDE SEQUENCE</scope>
</reference>
<feature type="compositionally biased region" description="Basic and acidic residues" evidence="1">
    <location>
        <begin position="441"/>
        <end position="451"/>
    </location>
</feature>
<feature type="compositionally biased region" description="Polar residues" evidence="1">
    <location>
        <begin position="23"/>
        <end position="32"/>
    </location>
</feature>
<feature type="compositionally biased region" description="Polar residues" evidence="1">
    <location>
        <begin position="388"/>
        <end position="402"/>
    </location>
</feature>
<feature type="non-terminal residue" evidence="2">
    <location>
        <position position="472"/>
    </location>
</feature>
<feature type="compositionally biased region" description="Basic and acidic residues" evidence="1">
    <location>
        <begin position="153"/>
        <end position="173"/>
    </location>
</feature>
<protein>
    <submittedName>
        <fullName evidence="2">Uncharacterized protein</fullName>
    </submittedName>
</protein>
<name>A0A1B6K0K3_9HEMI</name>
<feature type="compositionally biased region" description="Basic and acidic residues" evidence="1">
    <location>
        <begin position="343"/>
        <end position="363"/>
    </location>
</feature>
<feature type="region of interest" description="Disordered" evidence="1">
    <location>
        <begin position="80"/>
        <end position="472"/>
    </location>
</feature>
<feature type="compositionally biased region" description="Polar residues" evidence="1">
    <location>
        <begin position="251"/>
        <end position="263"/>
    </location>
</feature>
<feature type="compositionally biased region" description="Acidic residues" evidence="1">
    <location>
        <begin position="232"/>
        <end position="243"/>
    </location>
</feature>
<feature type="compositionally biased region" description="Basic and acidic residues" evidence="1">
    <location>
        <begin position="133"/>
        <end position="144"/>
    </location>
</feature>
<evidence type="ECO:0000313" key="2">
    <source>
        <dbReference type="EMBL" id="JAT04972.1"/>
    </source>
</evidence>
<feature type="compositionally biased region" description="Polar residues" evidence="1">
    <location>
        <begin position="295"/>
        <end position="304"/>
    </location>
</feature>
<dbReference type="EMBL" id="GECU01002735">
    <property type="protein sequence ID" value="JAT04972.1"/>
    <property type="molecule type" value="Transcribed_RNA"/>
</dbReference>
<feature type="non-terminal residue" evidence="2">
    <location>
        <position position="1"/>
    </location>
</feature>
<evidence type="ECO:0000256" key="1">
    <source>
        <dbReference type="SAM" id="MobiDB-lite"/>
    </source>
</evidence>
<feature type="region of interest" description="Disordered" evidence="1">
    <location>
        <begin position="1"/>
        <end position="32"/>
    </location>
</feature>
<feature type="compositionally biased region" description="Basic and acidic residues" evidence="1">
    <location>
        <begin position="315"/>
        <end position="324"/>
    </location>
</feature>
<feature type="compositionally biased region" description="Polar residues" evidence="1">
    <location>
        <begin position="195"/>
        <end position="208"/>
    </location>
</feature>
<dbReference type="AlphaFoldDB" id="A0A1B6K0K3"/>
<organism evidence="2">
    <name type="scientific">Homalodisca liturata</name>
    <dbReference type="NCBI Taxonomy" id="320908"/>
    <lineage>
        <taxon>Eukaryota</taxon>
        <taxon>Metazoa</taxon>
        <taxon>Ecdysozoa</taxon>
        <taxon>Arthropoda</taxon>
        <taxon>Hexapoda</taxon>
        <taxon>Insecta</taxon>
        <taxon>Pterygota</taxon>
        <taxon>Neoptera</taxon>
        <taxon>Paraneoptera</taxon>
        <taxon>Hemiptera</taxon>
        <taxon>Auchenorrhyncha</taxon>
        <taxon>Membracoidea</taxon>
        <taxon>Cicadellidae</taxon>
        <taxon>Cicadellinae</taxon>
        <taxon>Proconiini</taxon>
        <taxon>Homalodisca</taxon>
    </lineage>
</organism>
<accession>A0A1B6K0K3</accession>
<sequence length="472" mass="51860">TDAESTNVNGVDHDLEGDKLTTGVDQDQDASQVQHGVRTQIHRVTYHSVKPGNGSPSDKEITQEQVDESGGQIIVQDITDAESTNVNGVDHDLEGDKLTTGVDQDQDASQVQHGVRTYVHRVSYHGVTQDGSSPDKDDVQEVHESGGQVLDQENDKSEPTRVNKVENNNHDVELETGDDQDAGQQDVRNYVRTVSYHTVTQGHGSSKPSEVGDHNQELQGSDGQELVHGQDELEQTLVDEDKPDEVGQLGGKQTSKFESTYETQYEENDKEFPVDKTSGLEPDGSSAVDPEGDSSKPQKLSKVQPTEEIENPVEPVDHEQIHEDSDTEQQTISEVNPIDESDDNKPHDGTEQRPVHDDLHGDEGVGSTDGSNTLPNVETGAPEHIQESIDSQQYNVEPSQKPTNEEDIDHDPKTEGNSGLEHVPDSDQDQQSVSSDTWINEESRDPGHSQESDELNQKVTKVESIHENKGSY</sequence>
<proteinExistence type="predicted"/>
<feature type="region of interest" description="Disordered" evidence="1">
    <location>
        <begin position="47"/>
        <end position="67"/>
    </location>
</feature>